<dbReference type="Gene3D" id="3.40.50.970">
    <property type="match status" value="1"/>
</dbReference>
<evidence type="ECO:0000256" key="1">
    <source>
        <dbReference type="ARBA" id="ARBA00001964"/>
    </source>
</evidence>
<name>A0AA35ZLK3_LACSI</name>
<dbReference type="InterPro" id="IPR045025">
    <property type="entry name" value="HACL1-like"/>
</dbReference>
<gene>
    <name evidence="5" type="ORF">LSALG_LOCUS33447</name>
</gene>
<dbReference type="GO" id="GO:0046872">
    <property type="term" value="F:metal ion binding"/>
    <property type="evidence" value="ECO:0007669"/>
    <property type="project" value="UniProtKB-KW"/>
</dbReference>
<dbReference type="EMBL" id="OX465083">
    <property type="protein sequence ID" value="CAI9294468.1"/>
    <property type="molecule type" value="Genomic_DNA"/>
</dbReference>
<organism evidence="5 6">
    <name type="scientific">Lactuca saligna</name>
    <name type="common">Willowleaf lettuce</name>
    <dbReference type="NCBI Taxonomy" id="75948"/>
    <lineage>
        <taxon>Eukaryota</taxon>
        <taxon>Viridiplantae</taxon>
        <taxon>Streptophyta</taxon>
        <taxon>Embryophyta</taxon>
        <taxon>Tracheophyta</taxon>
        <taxon>Spermatophyta</taxon>
        <taxon>Magnoliopsida</taxon>
        <taxon>eudicotyledons</taxon>
        <taxon>Gunneridae</taxon>
        <taxon>Pentapetalae</taxon>
        <taxon>asterids</taxon>
        <taxon>campanulids</taxon>
        <taxon>Asterales</taxon>
        <taxon>Asteraceae</taxon>
        <taxon>Cichorioideae</taxon>
        <taxon>Cichorieae</taxon>
        <taxon>Lactucinae</taxon>
        <taxon>Lactuca</taxon>
    </lineage>
</organism>
<protein>
    <submittedName>
        <fullName evidence="5">Uncharacterized protein</fullName>
    </submittedName>
</protein>
<evidence type="ECO:0000313" key="5">
    <source>
        <dbReference type="EMBL" id="CAI9294468.1"/>
    </source>
</evidence>
<keyword evidence="4" id="KW-0456">Lyase</keyword>
<sequence length="117" mass="12730">MVKFHLVSWRGNRCCSHGGVAHFFDQNNRSEPQMLMLPLIFFTPIRIIREAIASLGSPAPILVSEGANTMDVGQFVLVQMEPKTYLDAGTWGAMGVGLIASPDQLVVEKLTVESNGA</sequence>
<evidence type="ECO:0000256" key="3">
    <source>
        <dbReference type="ARBA" id="ARBA00022842"/>
    </source>
</evidence>
<dbReference type="GO" id="GO:0001561">
    <property type="term" value="P:fatty acid alpha-oxidation"/>
    <property type="evidence" value="ECO:0007669"/>
    <property type="project" value="TreeGrafter"/>
</dbReference>
<reference evidence="5" key="1">
    <citation type="submission" date="2023-04" db="EMBL/GenBank/DDBJ databases">
        <authorList>
            <person name="Vijverberg K."/>
            <person name="Xiong W."/>
            <person name="Schranz E."/>
        </authorList>
    </citation>
    <scope>NUCLEOTIDE SEQUENCE</scope>
</reference>
<dbReference type="GO" id="GO:0016829">
    <property type="term" value="F:lyase activity"/>
    <property type="evidence" value="ECO:0007669"/>
    <property type="project" value="UniProtKB-KW"/>
</dbReference>
<dbReference type="PANTHER" id="PTHR43710">
    <property type="entry name" value="2-HYDROXYACYL-COA LYASE"/>
    <property type="match status" value="1"/>
</dbReference>
<dbReference type="Proteomes" id="UP001177003">
    <property type="component" value="Chromosome 7"/>
</dbReference>
<dbReference type="GO" id="GO:0005777">
    <property type="term" value="C:peroxisome"/>
    <property type="evidence" value="ECO:0007669"/>
    <property type="project" value="TreeGrafter"/>
</dbReference>
<dbReference type="AlphaFoldDB" id="A0AA35ZLK3"/>
<evidence type="ECO:0000256" key="4">
    <source>
        <dbReference type="ARBA" id="ARBA00023239"/>
    </source>
</evidence>
<evidence type="ECO:0000256" key="2">
    <source>
        <dbReference type="ARBA" id="ARBA00022723"/>
    </source>
</evidence>
<dbReference type="GO" id="GO:0030976">
    <property type="term" value="F:thiamine pyrophosphate binding"/>
    <property type="evidence" value="ECO:0007669"/>
    <property type="project" value="InterPro"/>
</dbReference>
<proteinExistence type="predicted"/>
<comment type="cofactor">
    <cofactor evidence="1">
        <name>thiamine diphosphate</name>
        <dbReference type="ChEBI" id="CHEBI:58937"/>
    </cofactor>
</comment>
<keyword evidence="6" id="KW-1185">Reference proteome</keyword>
<keyword evidence="2" id="KW-0479">Metal-binding</keyword>
<keyword evidence="3" id="KW-0460">Magnesium</keyword>
<accession>A0AA35ZLK3</accession>
<evidence type="ECO:0000313" key="6">
    <source>
        <dbReference type="Proteomes" id="UP001177003"/>
    </source>
</evidence>
<dbReference type="PANTHER" id="PTHR43710:SF2">
    <property type="entry name" value="2-HYDROXYACYL-COA LYASE 1"/>
    <property type="match status" value="1"/>
</dbReference>